<evidence type="ECO:0000259" key="10">
    <source>
        <dbReference type="Pfam" id="PF00330"/>
    </source>
</evidence>
<dbReference type="GO" id="GO:0003994">
    <property type="term" value="F:aconitate hydratase activity"/>
    <property type="evidence" value="ECO:0007669"/>
    <property type="project" value="UniProtKB-EC"/>
</dbReference>
<dbReference type="InterPro" id="IPR015931">
    <property type="entry name" value="Acnase/IPM_dHydase_lsu_aba_1/3"/>
</dbReference>
<feature type="domain" description="Aconitase/3-isopropylmalate dehydratase large subunit alpha/beta/alpha" evidence="10">
    <location>
        <begin position="1"/>
        <end position="265"/>
    </location>
</feature>
<keyword evidence="13" id="KW-1185">Reference proteome</keyword>
<name>A0A9R0YZF9_TRITD</name>
<dbReference type="NCBIfam" id="NF006757">
    <property type="entry name" value="PRK09277.1"/>
    <property type="match status" value="1"/>
</dbReference>
<protein>
    <recommendedName>
        <fullName evidence="3">aconitate hydratase</fullName>
        <ecNumber evidence="3">4.2.1.3</ecNumber>
    </recommendedName>
</protein>
<organism evidence="12 13">
    <name type="scientific">Triticum turgidum subsp. durum</name>
    <name type="common">Durum wheat</name>
    <name type="synonym">Triticum durum</name>
    <dbReference type="NCBI Taxonomy" id="4567"/>
    <lineage>
        <taxon>Eukaryota</taxon>
        <taxon>Viridiplantae</taxon>
        <taxon>Streptophyta</taxon>
        <taxon>Embryophyta</taxon>
        <taxon>Tracheophyta</taxon>
        <taxon>Spermatophyta</taxon>
        <taxon>Magnoliopsida</taxon>
        <taxon>Liliopsida</taxon>
        <taxon>Poales</taxon>
        <taxon>Poaceae</taxon>
        <taxon>BOP clade</taxon>
        <taxon>Pooideae</taxon>
        <taxon>Triticodae</taxon>
        <taxon>Triticeae</taxon>
        <taxon>Triticinae</taxon>
        <taxon>Triticum</taxon>
    </lineage>
</organism>
<keyword evidence="6" id="KW-0408">Iron</keyword>
<evidence type="ECO:0000259" key="11">
    <source>
        <dbReference type="Pfam" id="PF00694"/>
    </source>
</evidence>
<dbReference type="SUPFAM" id="SSF52016">
    <property type="entry name" value="LeuD/IlvD-like"/>
    <property type="match status" value="1"/>
</dbReference>
<dbReference type="Proteomes" id="UP000324705">
    <property type="component" value="Chromosome 6B"/>
</dbReference>
<evidence type="ECO:0000313" key="12">
    <source>
        <dbReference type="EMBL" id="VAI63267.1"/>
    </source>
</evidence>
<evidence type="ECO:0000256" key="5">
    <source>
        <dbReference type="ARBA" id="ARBA00022723"/>
    </source>
</evidence>
<feature type="domain" description="Aconitase A/isopropylmalate dehydratase small subunit swivel" evidence="11">
    <location>
        <begin position="542"/>
        <end position="670"/>
    </location>
</feature>
<dbReference type="FunFam" id="3.30.499.10:FF:000005">
    <property type="entry name" value="cytoplasmic aconitate hydratase"/>
    <property type="match status" value="1"/>
</dbReference>
<comment type="cofactor">
    <cofactor evidence="1">
        <name>[4Fe-4S] cluster</name>
        <dbReference type="ChEBI" id="CHEBI:49883"/>
    </cofactor>
</comment>
<dbReference type="GO" id="GO:0051539">
    <property type="term" value="F:4 iron, 4 sulfur cluster binding"/>
    <property type="evidence" value="ECO:0007669"/>
    <property type="project" value="UniProtKB-KW"/>
</dbReference>
<evidence type="ECO:0000256" key="1">
    <source>
        <dbReference type="ARBA" id="ARBA00001966"/>
    </source>
</evidence>
<dbReference type="PANTHER" id="PTHR11670">
    <property type="entry name" value="ACONITASE/IRON-RESPONSIVE ELEMENT FAMILY MEMBER"/>
    <property type="match status" value="1"/>
</dbReference>
<keyword evidence="8" id="KW-0456">Lyase</keyword>
<dbReference type="EMBL" id="LT934122">
    <property type="protein sequence ID" value="VAI63267.1"/>
    <property type="molecule type" value="Genomic_DNA"/>
</dbReference>
<evidence type="ECO:0000256" key="9">
    <source>
        <dbReference type="ARBA" id="ARBA00023501"/>
    </source>
</evidence>
<evidence type="ECO:0000256" key="7">
    <source>
        <dbReference type="ARBA" id="ARBA00023014"/>
    </source>
</evidence>
<evidence type="ECO:0000256" key="2">
    <source>
        <dbReference type="ARBA" id="ARBA00007185"/>
    </source>
</evidence>
<dbReference type="InterPro" id="IPR000573">
    <property type="entry name" value="AconitaseA/IPMdHydase_ssu_swvl"/>
</dbReference>
<evidence type="ECO:0000256" key="8">
    <source>
        <dbReference type="ARBA" id="ARBA00023239"/>
    </source>
</evidence>
<evidence type="ECO:0000256" key="6">
    <source>
        <dbReference type="ARBA" id="ARBA00023004"/>
    </source>
</evidence>
<dbReference type="Pfam" id="PF00694">
    <property type="entry name" value="Aconitase_C"/>
    <property type="match status" value="1"/>
</dbReference>
<sequence length="745" mass="80807">MRDALAKLGSDANKINPLVPVDLVIDHSVQVDVARSSNALQSNMELEFTRNRERFGFLKWGSTAFHNMLVVPPGSGIVHQVNLEYLGRVVFNTDGIMYPDSVVGTDSHTTMIDGLGVAGWGVGGIEAEATMLGQPMSMVLPGVVGFKLTGKLRNGVTATDLVLTVTQMLRKHGVVGKFVEFHGEGMGKLSLADRATIANMSPEYGATMGFFPVDHVTLDYLRLTGRSDETVSMIEAYLRANNMFVDYNEGFAVPKEQQDKVVKFDFNGQPAELKHGSVVIAAITSCTNTSNPSVMLGAALVAKKACELGLEVKPWVKTSLAPGSGVVTKYLLKSGLQEYFNKQGFHLVGYGCTTCIGNSGELHESVSAAITENDVVAAAVLSGNRNFEGRVHPLTRANYLASPPLVVAYALAGTVDIDFEKEPIGVGKDGKEVFFRDIWPTTEEIAEVVQSSVLPDMFKSTYEAITKGNPMWNELPVPEASLYSWDSNSTYIHEPPYFKDMTMSPPGPHAVKNAYCLLNFGDSITTDHISPAGSIHRDSPAAKYLLERGVDRKDFNSYGSRRGNDEVMARGTFANIRIVNKFLGGEVGPKTIHVPTGEKLSVFDAATKYKSEGHDTIILAGAEYGSGSSRDWAAKGPMLLGVKAVIAKSFERIHRSNLVGMGIIPMCFKAGEDADSLGLTGHERYTINLPTDVSEIRPGQDVTITTDDDKSFTCILRFDTEVELAYYNHGGILPYVIRNMAGAQN</sequence>
<evidence type="ECO:0000256" key="3">
    <source>
        <dbReference type="ARBA" id="ARBA00012926"/>
    </source>
</evidence>
<dbReference type="InterPro" id="IPR001030">
    <property type="entry name" value="Acoase/IPM_deHydtase_lsu_aba"/>
</dbReference>
<dbReference type="GO" id="GO:0043436">
    <property type="term" value="P:oxoacid metabolic process"/>
    <property type="evidence" value="ECO:0007669"/>
    <property type="project" value="UniProtKB-ARBA"/>
</dbReference>
<dbReference type="EC" id="4.2.1.3" evidence="3"/>
<evidence type="ECO:0000313" key="13">
    <source>
        <dbReference type="Proteomes" id="UP000324705"/>
    </source>
</evidence>
<dbReference type="InterPro" id="IPR006249">
    <property type="entry name" value="Aconitase/IRP2"/>
</dbReference>
<dbReference type="CDD" id="cd01580">
    <property type="entry name" value="AcnA_IRP_Swivel"/>
    <property type="match status" value="1"/>
</dbReference>
<dbReference type="Gene3D" id="3.20.19.10">
    <property type="entry name" value="Aconitase, domain 4"/>
    <property type="match status" value="1"/>
</dbReference>
<dbReference type="InterPro" id="IPR018136">
    <property type="entry name" value="Aconitase_4Fe-4S_BS"/>
</dbReference>
<dbReference type="FunFam" id="3.20.19.10:FF:000001">
    <property type="entry name" value="Aconitate hydratase"/>
    <property type="match status" value="1"/>
</dbReference>
<reference evidence="12 13" key="1">
    <citation type="submission" date="2017-09" db="EMBL/GenBank/DDBJ databases">
        <authorList>
            <consortium name="International Durum Wheat Genome Sequencing Consortium (IDWGSC)"/>
            <person name="Milanesi L."/>
        </authorList>
    </citation>
    <scope>NUCLEOTIDE SEQUENCE [LARGE SCALE GENOMIC DNA]</scope>
    <source>
        <strain evidence="13">cv. Svevo</strain>
    </source>
</reference>
<gene>
    <name evidence="12" type="ORF">TRITD_6Bv1G222290</name>
</gene>
<dbReference type="SUPFAM" id="SSF53732">
    <property type="entry name" value="Aconitase iron-sulfur domain"/>
    <property type="match status" value="1"/>
</dbReference>
<keyword evidence="4" id="KW-0004">4Fe-4S</keyword>
<dbReference type="Gene3D" id="6.10.190.10">
    <property type="match status" value="1"/>
</dbReference>
<dbReference type="Pfam" id="PF00330">
    <property type="entry name" value="Aconitase"/>
    <property type="match status" value="1"/>
</dbReference>
<proteinExistence type="inferred from homology"/>
<keyword evidence="7" id="KW-0411">Iron-sulfur</keyword>
<dbReference type="InterPro" id="IPR044137">
    <property type="entry name" value="AcnA_IRP_Swivel"/>
</dbReference>
<dbReference type="PRINTS" id="PR00415">
    <property type="entry name" value="ACONITASE"/>
</dbReference>
<dbReference type="Gene3D" id="3.30.499.10">
    <property type="entry name" value="Aconitase, domain 3"/>
    <property type="match status" value="2"/>
</dbReference>
<dbReference type="GO" id="GO:0046872">
    <property type="term" value="F:metal ion binding"/>
    <property type="evidence" value="ECO:0007669"/>
    <property type="project" value="UniProtKB-KW"/>
</dbReference>
<dbReference type="InterPro" id="IPR015928">
    <property type="entry name" value="Aconitase/3IPM_dehydase_swvl"/>
</dbReference>
<dbReference type="InterPro" id="IPR036008">
    <property type="entry name" value="Aconitase_4Fe-4S_dom"/>
</dbReference>
<dbReference type="PROSITE" id="PS00450">
    <property type="entry name" value="ACONITASE_1"/>
    <property type="match status" value="1"/>
</dbReference>
<accession>A0A9R0YZF9</accession>
<dbReference type="Gramene" id="TRITD6Bv1G222290.5">
    <property type="protein sequence ID" value="TRITD6Bv1G222290.5"/>
    <property type="gene ID" value="TRITD6Bv1G222290"/>
</dbReference>
<dbReference type="PROSITE" id="PS01244">
    <property type="entry name" value="ACONITASE_2"/>
    <property type="match status" value="1"/>
</dbReference>
<dbReference type="AlphaFoldDB" id="A0A9R0YZF9"/>
<evidence type="ECO:0000256" key="4">
    <source>
        <dbReference type="ARBA" id="ARBA00022485"/>
    </source>
</evidence>
<keyword evidence="5" id="KW-0479">Metal-binding</keyword>
<dbReference type="CDD" id="cd01586">
    <property type="entry name" value="AcnA_IRP"/>
    <property type="match status" value="1"/>
</dbReference>
<comment type="catalytic activity">
    <reaction evidence="9">
        <text>citrate = D-threo-isocitrate</text>
        <dbReference type="Rhea" id="RHEA:10336"/>
        <dbReference type="ChEBI" id="CHEBI:15562"/>
        <dbReference type="ChEBI" id="CHEBI:16947"/>
        <dbReference type="EC" id="4.2.1.3"/>
    </reaction>
</comment>
<comment type="similarity">
    <text evidence="2">Belongs to the aconitase/IPM isomerase family.</text>
</comment>